<keyword evidence="2" id="KW-1185">Reference proteome</keyword>
<organism evidence="1 2">
    <name type="scientific">Solanum commersonii</name>
    <name type="common">Commerson's wild potato</name>
    <name type="synonym">Commerson's nightshade</name>
    <dbReference type="NCBI Taxonomy" id="4109"/>
    <lineage>
        <taxon>Eukaryota</taxon>
        <taxon>Viridiplantae</taxon>
        <taxon>Streptophyta</taxon>
        <taxon>Embryophyta</taxon>
        <taxon>Tracheophyta</taxon>
        <taxon>Spermatophyta</taxon>
        <taxon>Magnoliopsida</taxon>
        <taxon>eudicotyledons</taxon>
        <taxon>Gunneridae</taxon>
        <taxon>Pentapetalae</taxon>
        <taxon>asterids</taxon>
        <taxon>lamiids</taxon>
        <taxon>Solanales</taxon>
        <taxon>Solanaceae</taxon>
        <taxon>Solanoideae</taxon>
        <taxon>Solaneae</taxon>
        <taxon>Solanum</taxon>
    </lineage>
</organism>
<dbReference type="Proteomes" id="UP000824120">
    <property type="component" value="Chromosome 1"/>
</dbReference>
<sequence>MDPEIKRARRKKIASDESRIKWGGLTPAFLETVASKVLGVSGVTLEAIKEIRWWNGKSKAKWKRRRRLIEWVECVDEEVALRKVYKTTKTKLS</sequence>
<reference evidence="1 2" key="1">
    <citation type="submission" date="2020-09" db="EMBL/GenBank/DDBJ databases">
        <title>De no assembly of potato wild relative species, Solanum commersonii.</title>
        <authorList>
            <person name="Cho K."/>
        </authorList>
    </citation>
    <scope>NUCLEOTIDE SEQUENCE [LARGE SCALE GENOMIC DNA]</scope>
    <source>
        <strain evidence="1">LZ3.2</strain>
        <tissue evidence="1">Leaf</tissue>
    </source>
</reference>
<name>A0A9J6B5D3_SOLCO</name>
<evidence type="ECO:0000313" key="2">
    <source>
        <dbReference type="Proteomes" id="UP000824120"/>
    </source>
</evidence>
<gene>
    <name evidence="1" type="ORF">H5410_003667</name>
</gene>
<dbReference type="AlphaFoldDB" id="A0A9J6B5D3"/>
<protein>
    <submittedName>
        <fullName evidence="1">Uncharacterized protein</fullName>
    </submittedName>
</protein>
<accession>A0A9J6B5D3</accession>
<evidence type="ECO:0000313" key="1">
    <source>
        <dbReference type="EMBL" id="KAG5631950.1"/>
    </source>
</evidence>
<comment type="caution">
    <text evidence="1">The sequence shown here is derived from an EMBL/GenBank/DDBJ whole genome shotgun (WGS) entry which is preliminary data.</text>
</comment>
<dbReference type="EMBL" id="JACXVP010000001">
    <property type="protein sequence ID" value="KAG5631950.1"/>
    <property type="molecule type" value="Genomic_DNA"/>
</dbReference>
<proteinExistence type="predicted"/>
<dbReference type="OrthoDB" id="1683859at2759"/>